<dbReference type="GO" id="GO:0003684">
    <property type="term" value="F:damaged DNA binding"/>
    <property type="evidence" value="ECO:0007669"/>
    <property type="project" value="InterPro"/>
</dbReference>
<comment type="similarity">
    <text evidence="1">Belongs to the DNA polymerase type-Y family.</text>
</comment>
<reference evidence="4" key="1">
    <citation type="submission" date="2020-10" db="EMBL/GenBank/DDBJ databases">
        <authorList>
            <person name="Gilroy R."/>
        </authorList>
    </citation>
    <scope>NUCLEOTIDE SEQUENCE</scope>
    <source>
        <strain evidence="4">CHK165-10780</strain>
    </source>
</reference>
<feature type="domain" description="UmuC" evidence="3">
    <location>
        <begin position="5"/>
        <end position="233"/>
    </location>
</feature>
<feature type="coiled-coil region" evidence="2">
    <location>
        <begin position="435"/>
        <end position="468"/>
    </location>
</feature>
<dbReference type="Gene3D" id="3.30.70.270">
    <property type="match status" value="1"/>
</dbReference>
<evidence type="ECO:0000313" key="4">
    <source>
        <dbReference type="EMBL" id="HIQ64334.1"/>
    </source>
</evidence>
<keyword evidence="4" id="KW-0808">Transferase</keyword>
<dbReference type="Proteomes" id="UP000886725">
    <property type="component" value="Unassembled WGS sequence"/>
</dbReference>
<accession>A0A9D0YYB4</accession>
<dbReference type="PANTHER" id="PTHR11076">
    <property type="entry name" value="DNA REPAIR POLYMERASE UMUC / TRANSFERASE FAMILY MEMBER"/>
    <property type="match status" value="1"/>
</dbReference>
<protein>
    <submittedName>
        <fullName evidence="4">DNA methylase</fullName>
    </submittedName>
</protein>
<dbReference type="Pfam" id="PF00817">
    <property type="entry name" value="IMS"/>
    <property type="match status" value="1"/>
</dbReference>
<dbReference type="EMBL" id="DVFU01000024">
    <property type="protein sequence ID" value="HIQ64334.1"/>
    <property type="molecule type" value="Genomic_DNA"/>
</dbReference>
<dbReference type="GO" id="GO:0005829">
    <property type="term" value="C:cytosol"/>
    <property type="evidence" value="ECO:0007669"/>
    <property type="project" value="TreeGrafter"/>
</dbReference>
<evidence type="ECO:0000259" key="3">
    <source>
        <dbReference type="PROSITE" id="PS50173"/>
    </source>
</evidence>
<organism evidence="4 5">
    <name type="scientific">Candidatus Faecenecus gallistercoris</name>
    <dbReference type="NCBI Taxonomy" id="2840793"/>
    <lineage>
        <taxon>Bacteria</taxon>
        <taxon>Bacillati</taxon>
        <taxon>Bacillota</taxon>
        <taxon>Bacillota incertae sedis</taxon>
        <taxon>Candidatus Faecenecus</taxon>
    </lineage>
</organism>
<dbReference type="Pfam" id="PF11799">
    <property type="entry name" value="IMS_C"/>
    <property type="match status" value="1"/>
</dbReference>
<proteinExistence type="inferred from homology"/>
<dbReference type="InterPro" id="IPR043128">
    <property type="entry name" value="Rev_trsase/Diguanyl_cyclase"/>
</dbReference>
<dbReference type="Gene3D" id="3.40.1170.60">
    <property type="match status" value="1"/>
</dbReference>
<dbReference type="InterPro" id="IPR043502">
    <property type="entry name" value="DNA/RNA_pol_sf"/>
</dbReference>
<dbReference type="GO" id="GO:0006281">
    <property type="term" value="P:DNA repair"/>
    <property type="evidence" value="ECO:0007669"/>
    <property type="project" value="InterPro"/>
</dbReference>
<dbReference type="InterPro" id="IPR017961">
    <property type="entry name" value="DNA_pol_Y-fam_little_finger"/>
</dbReference>
<name>A0A9D0YYB4_9FIRM</name>
<dbReference type="Gene3D" id="1.10.150.20">
    <property type="entry name" value="5' to 3' exonuclease, C-terminal subdomain"/>
    <property type="match status" value="1"/>
</dbReference>
<dbReference type="InterPro" id="IPR001126">
    <property type="entry name" value="UmuC"/>
</dbReference>
<dbReference type="GO" id="GO:0003887">
    <property type="term" value="F:DNA-directed DNA polymerase activity"/>
    <property type="evidence" value="ECO:0007669"/>
    <property type="project" value="TreeGrafter"/>
</dbReference>
<dbReference type="GO" id="GO:0008168">
    <property type="term" value="F:methyltransferase activity"/>
    <property type="evidence" value="ECO:0007669"/>
    <property type="project" value="UniProtKB-KW"/>
</dbReference>
<reference evidence="4" key="2">
    <citation type="journal article" date="2021" name="PeerJ">
        <title>Extensive microbial diversity within the chicken gut microbiome revealed by metagenomics and culture.</title>
        <authorList>
            <person name="Gilroy R."/>
            <person name="Ravi A."/>
            <person name="Getino M."/>
            <person name="Pursley I."/>
            <person name="Horton D.L."/>
            <person name="Alikhan N.F."/>
            <person name="Baker D."/>
            <person name="Gharbi K."/>
            <person name="Hall N."/>
            <person name="Watson M."/>
            <person name="Adriaenssens E.M."/>
            <person name="Foster-Nyarko E."/>
            <person name="Jarju S."/>
            <person name="Secka A."/>
            <person name="Antonio M."/>
            <person name="Oren A."/>
            <person name="Chaudhuri R.R."/>
            <person name="La Ragione R."/>
            <person name="Hildebrand F."/>
            <person name="Pallen M.J."/>
        </authorList>
    </citation>
    <scope>NUCLEOTIDE SEQUENCE</scope>
    <source>
        <strain evidence="4">CHK165-10780</strain>
    </source>
</reference>
<keyword evidence="2" id="KW-0175">Coiled coil</keyword>
<dbReference type="GO" id="GO:0042276">
    <property type="term" value="P:error-prone translesion synthesis"/>
    <property type="evidence" value="ECO:0007669"/>
    <property type="project" value="TreeGrafter"/>
</dbReference>
<dbReference type="GO" id="GO:0032259">
    <property type="term" value="P:methylation"/>
    <property type="evidence" value="ECO:0007669"/>
    <property type="project" value="UniProtKB-KW"/>
</dbReference>
<gene>
    <name evidence="4" type="ORF">IAC85_01190</name>
</gene>
<dbReference type="PANTHER" id="PTHR11076:SF35">
    <property type="entry name" value="DNA REPAIR PROTEIN HOMOLOG YOBH"/>
    <property type="match status" value="1"/>
</dbReference>
<dbReference type="InterPro" id="IPR050116">
    <property type="entry name" value="DNA_polymerase-Y"/>
</dbReference>
<dbReference type="PROSITE" id="PS50173">
    <property type="entry name" value="UMUC"/>
    <property type="match status" value="1"/>
</dbReference>
<sequence>MERLYACIDLKSFYASVECIERGFDPLTTNLVVADSSRTEKTICLAVSPSLKQYGIGGRARLFEVVAKVKEINQIRKRKNHNRSFCGSSYDDNVLKKDTTKKLDFIIAPPRMAHYMDTSAKVYRTYLKYLAPEDIYVYSIDEIFCEITHYLKYNHCSATEFLTKMILDVYQTVGITATAGIGTNLFLAKVAMDVVAKHVEANEAGVRIAFLDEASYRKLIWSHQPITDIWRVGRGTAKRLARYGLCTMGDVARCSIHNEDLLYRLFGVNAELLIDHAWGYEPCTLEQIRSFQPSSKSIHSGQVLQDPYDYQKTKLVVREMADALALELVSKGAVTEQLTLTIGYDVENLTNPKISYSGEVTYDGYGRKIPKHSHGTIHLESATASSKRIMDGFVSLYDQIVQKNLLVRRIYLNAVQLDESSTSSSQEHYQQLNLFTSVEEQVRDFEQKRKMEKEEQDLQATVLKLKGKYGKNSILKGMDLESGATTMMRNRQIGGHHE</sequence>
<evidence type="ECO:0000313" key="5">
    <source>
        <dbReference type="Proteomes" id="UP000886725"/>
    </source>
</evidence>
<comment type="caution">
    <text evidence="4">The sequence shown here is derived from an EMBL/GenBank/DDBJ whole genome shotgun (WGS) entry which is preliminary data.</text>
</comment>
<dbReference type="GO" id="GO:0009432">
    <property type="term" value="P:SOS response"/>
    <property type="evidence" value="ECO:0007669"/>
    <property type="project" value="TreeGrafter"/>
</dbReference>
<dbReference type="SUPFAM" id="SSF56672">
    <property type="entry name" value="DNA/RNA polymerases"/>
    <property type="match status" value="1"/>
</dbReference>
<dbReference type="AlphaFoldDB" id="A0A9D0YYB4"/>
<evidence type="ECO:0000256" key="1">
    <source>
        <dbReference type="ARBA" id="ARBA00010945"/>
    </source>
</evidence>
<keyword evidence="4" id="KW-0489">Methyltransferase</keyword>
<evidence type="ECO:0000256" key="2">
    <source>
        <dbReference type="SAM" id="Coils"/>
    </source>
</evidence>